<dbReference type="InterPro" id="IPR010645">
    <property type="entry name" value="MFS_4"/>
</dbReference>
<feature type="transmembrane region" description="Helical" evidence="4">
    <location>
        <begin position="274"/>
        <end position="293"/>
    </location>
</feature>
<name>A0ABQ6FD04_9RHOO</name>
<dbReference type="Pfam" id="PF06779">
    <property type="entry name" value="MFS_4"/>
    <property type="match status" value="1"/>
</dbReference>
<dbReference type="PANTHER" id="PTHR23537:SF1">
    <property type="entry name" value="SUGAR TRANSPORTER"/>
    <property type="match status" value="1"/>
</dbReference>
<sequence length="401" mass="41403">MNDEDRQRLKVLTAGILGLLLFLGIARFSYTPLLPLMREQAGLGVAAGGWLAAINYAGYLSGALLAMTISSLALKDRLYRASMVLAVASTVLMGLSTSELVWAVSRFAAGLSTAGGMLLGSGLIMNWLMRNRHRSELGIHFSGIGLGIAGVSAVVALLSLWLDWRTQWFALAALGALVAIPAWRWLPRPDVTPLAGSGAHMQDKPPGRVFLLLMMLAYFCAGAGFVVSATFMVAQVGSLPGMAGKGALVFLVAGVAAAPACIVWDLIARRIGQLQALTLASGLQAFGILLPVIGDGLLAALAGAVLFGGTFAGIVSLVMAMAGRFYPTRPAKLMSKLTAAYGVAQIGAPAITGLLAGQQGSYAAGFYLASGVMVVGTLLFGVLWLVERAGGAAPAGTPRTA</sequence>
<evidence type="ECO:0000313" key="6">
    <source>
        <dbReference type="EMBL" id="GLT22590.1"/>
    </source>
</evidence>
<dbReference type="Proteomes" id="UP001157167">
    <property type="component" value="Unassembled WGS sequence"/>
</dbReference>
<keyword evidence="3 4" id="KW-0472">Membrane</keyword>
<proteinExistence type="predicted"/>
<comment type="caution">
    <text evidence="6">The sequence shown here is derived from an EMBL/GenBank/DDBJ whole genome shotgun (WGS) entry which is preliminary data.</text>
</comment>
<feature type="transmembrane region" description="Helical" evidence="4">
    <location>
        <begin position="78"/>
        <end position="95"/>
    </location>
</feature>
<feature type="domain" description="Major facilitator superfamily (MFS) profile" evidence="5">
    <location>
        <begin position="10"/>
        <end position="388"/>
    </location>
</feature>
<feature type="transmembrane region" description="Helical" evidence="4">
    <location>
        <begin position="141"/>
        <end position="162"/>
    </location>
</feature>
<feature type="transmembrane region" description="Helical" evidence="4">
    <location>
        <begin position="107"/>
        <end position="129"/>
    </location>
</feature>
<feature type="transmembrane region" description="Helical" evidence="4">
    <location>
        <begin position="168"/>
        <end position="186"/>
    </location>
</feature>
<keyword evidence="2 4" id="KW-1133">Transmembrane helix</keyword>
<accession>A0ABQ6FD04</accession>
<feature type="transmembrane region" description="Helical" evidence="4">
    <location>
        <begin position="338"/>
        <end position="356"/>
    </location>
</feature>
<feature type="transmembrane region" description="Helical" evidence="4">
    <location>
        <begin position="42"/>
        <end position="66"/>
    </location>
</feature>
<evidence type="ECO:0000256" key="1">
    <source>
        <dbReference type="ARBA" id="ARBA00022692"/>
    </source>
</evidence>
<dbReference type="InterPro" id="IPR036259">
    <property type="entry name" value="MFS_trans_sf"/>
</dbReference>
<dbReference type="SUPFAM" id="SSF103473">
    <property type="entry name" value="MFS general substrate transporter"/>
    <property type="match status" value="1"/>
</dbReference>
<feature type="transmembrane region" description="Helical" evidence="4">
    <location>
        <begin position="207"/>
        <end position="234"/>
    </location>
</feature>
<keyword evidence="7" id="KW-1185">Reference proteome</keyword>
<feature type="transmembrane region" description="Helical" evidence="4">
    <location>
        <begin position="362"/>
        <end position="386"/>
    </location>
</feature>
<gene>
    <name evidence="6" type="ORF">GCM10007933_20500</name>
</gene>
<evidence type="ECO:0000256" key="4">
    <source>
        <dbReference type="SAM" id="Phobius"/>
    </source>
</evidence>
<reference evidence="7" key="1">
    <citation type="journal article" date="2019" name="Int. J. Syst. Evol. Microbiol.">
        <title>The Global Catalogue of Microorganisms (GCM) 10K type strain sequencing project: providing services to taxonomists for standard genome sequencing and annotation.</title>
        <authorList>
            <consortium name="The Broad Institute Genomics Platform"/>
            <consortium name="The Broad Institute Genome Sequencing Center for Infectious Disease"/>
            <person name="Wu L."/>
            <person name="Ma J."/>
        </authorList>
    </citation>
    <scope>NUCLEOTIDE SEQUENCE [LARGE SCALE GENOMIC DNA]</scope>
    <source>
        <strain evidence="7">NBRC 102407</strain>
    </source>
</reference>
<dbReference type="Gene3D" id="1.20.1250.20">
    <property type="entry name" value="MFS general substrate transporter like domains"/>
    <property type="match status" value="2"/>
</dbReference>
<evidence type="ECO:0000313" key="7">
    <source>
        <dbReference type="Proteomes" id="UP001157167"/>
    </source>
</evidence>
<feature type="transmembrane region" description="Helical" evidence="4">
    <location>
        <begin position="12"/>
        <end position="30"/>
    </location>
</feature>
<dbReference type="InterPro" id="IPR020846">
    <property type="entry name" value="MFS_dom"/>
</dbReference>
<keyword evidence="1 4" id="KW-0812">Transmembrane</keyword>
<protein>
    <submittedName>
        <fullName evidence="6">MFS transporter</fullName>
    </submittedName>
</protein>
<dbReference type="PROSITE" id="PS50850">
    <property type="entry name" value="MFS"/>
    <property type="match status" value="1"/>
</dbReference>
<feature type="transmembrane region" description="Helical" evidence="4">
    <location>
        <begin position="246"/>
        <end position="267"/>
    </location>
</feature>
<evidence type="ECO:0000256" key="2">
    <source>
        <dbReference type="ARBA" id="ARBA00022989"/>
    </source>
</evidence>
<dbReference type="RefSeq" id="WP_284187886.1">
    <property type="nucleotide sequence ID" value="NZ_BSPX01000028.1"/>
</dbReference>
<dbReference type="PANTHER" id="PTHR23537">
    <property type="match status" value="1"/>
</dbReference>
<organism evidence="6 7">
    <name type="scientific">Zoogloea oryzae</name>
    <dbReference type="NCBI Taxonomy" id="310767"/>
    <lineage>
        <taxon>Bacteria</taxon>
        <taxon>Pseudomonadati</taxon>
        <taxon>Pseudomonadota</taxon>
        <taxon>Betaproteobacteria</taxon>
        <taxon>Rhodocyclales</taxon>
        <taxon>Zoogloeaceae</taxon>
        <taxon>Zoogloea</taxon>
    </lineage>
</organism>
<evidence type="ECO:0000259" key="5">
    <source>
        <dbReference type="PROSITE" id="PS50850"/>
    </source>
</evidence>
<feature type="transmembrane region" description="Helical" evidence="4">
    <location>
        <begin position="299"/>
        <end position="326"/>
    </location>
</feature>
<evidence type="ECO:0000256" key="3">
    <source>
        <dbReference type="ARBA" id="ARBA00023136"/>
    </source>
</evidence>
<dbReference type="EMBL" id="BSPX01000028">
    <property type="protein sequence ID" value="GLT22590.1"/>
    <property type="molecule type" value="Genomic_DNA"/>
</dbReference>